<dbReference type="AlphaFoldDB" id="M2Z6S0"/>
<keyword evidence="1" id="KW-0732">Signal</keyword>
<dbReference type="EMBL" id="KB446556">
    <property type="protein sequence ID" value="EME85475.1"/>
    <property type="molecule type" value="Genomic_DNA"/>
</dbReference>
<dbReference type="HOGENOM" id="CLU_1594497_0_0_1"/>
<evidence type="ECO:0000313" key="3">
    <source>
        <dbReference type="Proteomes" id="UP000016932"/>
    </source>
</evidence>
<evidence type="ECO:0000313" key="2">
    <source>
        <dbReference type="EMBL" id="EME85475.1"/>
    </source>
</evidence>
<dbReference type="eggNOG" id="ENOG502RGFS">
    <property type="taxonomic scope" value="Eukaryota"/>
</dbReference>
<evidence type="ECO:0000256" key="1">
    <source>
        <dbReference type="SAM" id="SignalP"/>
    </source>
</evidence>
<feature type="signal peptide" evidence="1">
    <location>
        <begin position="1"/>
        <end position="20"/>
    </location>
</feature>
<dbReference type="Proteomes" id="UP000016932">
    <property type="component" value="Unassembled WGS sequence"/>
</dbReference>
<organism evidence="2 3">
    <name type="scientific">Pseudocercospora fijiensis (strain CIRAD86)</name>
    <name type="common">Black leaf streak disease fungus</name>
    <name type="synonym">Mycosphaerella fijiensis</name>
    <dbReference type="NCBI Taxonomy" id="383855"/>
    <lineage>
        <taxon>Eukaryota</taxon>
        <taxon>Fungi</taxon>
        <taxon>Dikarya</taxon>
        <taxon>Ascomycota</taxon>
        <taxon>Pezizomycotina</taxon>
        <taxon>Dothideomycetes</taxon>
        <taxon>Dothideomycetidae</taxon>
        <taxon>Mycosphaerellales</taxon>
        <taxon>Mycosphaerellaceae</taxon>
        <taxon>Pseudocercospora</taxon>
    </lineage>
</organism>
<sequence>MRLVAAIAGLTLLASTSVTAQPLIFDRAAQATNPPLQILNLTIVDDVAANTTFNFTAYNPDPLSNAVANCSGTWPHGSPLYPQGGHAFQCDNSTFAWHFDKPLQDIRKFTIDLQHMFNDPAVGDPPYDRVTVFGRADISESNVKFNTVYGKLVGTQSLDPILLPIYATMA</sequence>
<dbReference type="OrthoDB" id="5395704at2759"/>
<feature type="chain" id="PRO_5004030400" evidence="1">
    <location>
        <begin position="21"/>
        <end position="170"/>
    </location>
</feature>
<accession>M2Z6S0</accession>
<gene>
    <name evidence="2" type="ORF">MYCFIDRAFT_88546</name>
</gene>
<dbReference type="KEGG" id="pfj:MYCFIDRAFT_88546"/>
<proteinExistence type="predicted"/>
<dbReference type="GeneID" id="19342718"/>
<reference evidence="2 3" key="1">
    <citation type="journal article" date="2012" name="PLoS Pathog.">
        <title>Diverse lifestyles and strategies of plant pathogenesis encoded in the genomes of eighteen Dothideomycetes fungi.</title>
        <authorList>
            <person name="Ohm R.A."/>
            <person name="Feau N."/>
            <person name="Henrissat B."/>
            <person name="Schoch C.L."/>
            <person name="Horwitz B.A."/>
            <person name="Barry K.W."/>
            <person name="Condon B.J."/>
            <person name="Copeland A.C."/>
            <person name="Dhillon B."/>
            <person name="Glaser F."/>
            <person name="Hesse C.N."/>
            <person name="Kosti I."/>
            <person name="LaButti K."/>
            <person name="Lindquist E.A."/>
            <person name="Lucas S."/>
            <person name="Salamov A.A."/>
            <person name="Bradshaw R.E."/>
            <person name="Ciuffetti L."/>
            <person name="Hamelin R.C."/>
            <person name="Kema G.H.J."/>
            <person name="Lawrence C."/>
            <person name="Scott J.A."/>
            <person name="Spatafora J.W."/>
            <person name="Turgeon B.G."/>
            <person name="de Wit P.J.G.M."/>
            <person name="Zhong S."/>
            <person name="Goodwin S.B."/>
            <person name="Grigoriev I.V."/>
        </authorList>
    </citation>
    <scope>NUCLEOTIDE SEQUENCE [LARGE SCALE GENOMIC DNA]</scope>
    <source>
        <strain evidence="2 3">CIRAD86</strain>
    </source>
</reference>
<dbReference type="VEuPathDB" id="FungiDB:MYCFIDRAFT_88546"/>
<dbReference type="RefSeq" id="XP_007923073.1">
    <property type="nucleotide sequence ID" value="XM_007924882.1"/>
</dbReference>
<name>M2Z6S0_PSEFD</name>
<keyword evidence="3" id="KW-1185">Reference proteome</keyword>
<protein>
    <submittedName>
        <fullName evidence="2">Uncharacterized protein</fullName>
    </submittedName>
</protein>